<evidence type="ECO:0000313" key="2">
    <source>
        <dbReference type="EMBL" id="VYT18572.1"/>
    </source>
</evidence>
<dbReference type="AlphaFoldDB" id="A0A6N2UP57"/>
<dbReference type="GO" id="GO:0006508">
    <property type="term" value="P:proteolysis"/>
    <property type="evidence" value="ECO:0007669"/>
    <property type="project" value="InterPro"/>
</dbReference>
<sequence length="310" mass="35029">MTSVSKTILTNWQLRHTRKQKKAFAEYAVKIFSDLGYYTRVETKKGFTPSNNIIIGDLSNAKTIVTAHYDTPSRRFIPFFVTLDSTFQTFLTQFSTMIAVFAVCMYLAKYTNFFIGFVLFDLLLWLLVFGPAKKNNANNNTSGLMALYEVASRLPRDRKEEVAFVLFDNKELAHAGSNAFVKQHEVEFFYNKLVINLDCVGVGDAIIFLASKHSIPFAKKAATFAPKDCGKEFSARVNRNFVYISDSNSFPVAFNVSAFTMDGGPILKDLYNEKDTVLDESNIDALASALVAYLSQDCRYDKHPKEEDED</sequence>
<reference evidence="2" key="1">
    <citation type="submission" date="2019-11" db="EMBL/GenBank/DDBJ databases">
        <authorList>
            <person name="Feng L."/>
        </authorList>
    </citation>
    <scope>NUCLEOTIDE SEQUENCE</scope>
    <source>
        <strain evidence="2">AundefinedLFYP135</strain>
    </source>
</reference>
<dbReference type="InterPro" id="IPR007484">
    <property type="entry name" value="Peptidase_M28"/>
</dbReference>
<gene>
    <name evidence="2" type="ORF">AULFYP135_02010</name>
</gene>
<protein>
    <submittedName>
        <fullName evidence="2">Peptidase family M28</fullName>
    </submittedName>
</protein>
<dbReference type="GO" id="GO:0008235">
    <property type="term" value="F:metalloexopeptidase activity"/>
    <property type="evidence" value="ECO:0007669"/>
    <property type="project" value="InterPro"/>
</dbReference>
<dbReference type="SUPFAM" id="SSF53187">
    <property type="entry name" value="Zn-dependent exopeptidases"/>
    <property type="match status" value="1"/>
</dbReference>
<name>A0A6N2UP57_9FIRM</name>
<dbReference type="Pfam" id="PF04389">
    <property type="entry name" value="Peptidase_M28"/>
    <property type="match status" value="1"/>
</dbReference>
<proteinExistence type="predicted"/>
<evidence type="ECO:0000259" key="1">
    <source>
        <dbReference type="Pfam" id="PF04389"/>
    </source>
</evidence>
<organism evidence="2">
    <name type="scientific">uncultured Anaerotruncus sp</name>
    <dbReference type="NCBI Taxonomy" id="905011"/>
    <lineage>
        <taxon>Bacteria</taxon>
        <taxon>Bacillati</taxon>
        <taxon>Bacillota</taxon>
        <taxon>Clostridia</taxon>
        <taxon>Eubacteriales</taxon>
        <taxon>Oscillospiraceae</taxon>
        <taxon>Anaerotruncus</taxon>
        <taxon>environmental samples</taxon>
    </lineage>
</organism>
<feature type="domain" description="Peptidase M28" evidence="1">
    <location>
        <begin position="136"/>
        <end position="251"/>
    </location>
</feature>
<dbReference type="InterPro" id="IPR045175">
    <property type="entry name" value="M28_fam"/>
</dbReference>
<dbReference type="PANTHER" id="PTHR12147:SF26">
    <property type="entry name" value="PEPTIDASE M28 DOMAIN-CONTAINING PROTEIN"/>
    <property type="match status" value="1"/>
</dbReference>
<accession>A0A6N2UP57</accession>
<dbReference type="EMBL" id="CACRSL010000003">
    <property type="protein sequence ID" value="VYT18572.1"/>
    <property type="molecule type" value="Genomic_DNA"/>
</dbReference>
<dbReference type="Gene3D" id="3.40.630.10">
    <property type="entry name" value="Zn peptidases"/>
    <property type="match status" value="1"/>
</dbReference>
<dbReference type="PANTHER" id="PTHR12147">
    <property type="entry name" value="METALLOPEPTIDASE M28 FAMILY MEMBER"/>
    <property type="match status" value="1"/>
</dbReference>